<dbReference type="PROSITE" id="PS00138">
    <property type="entry name" value="SUBTILASE_SER"/>
    <property type="match status" value="1"/>
</dbReference>
<evidence type="ECO:0000313" key="9">
    <source>
        <dbReference type="EMBL" id="MDO7905134.1"/>
    </source>
</evidence>
<evidence type="ECO:0000256" key="3">
    <source>
        <dbReference type="ARBA" id="ARBA00022723"/>
    </source>
</evidence>
<dbReference type="InterPro" id="IPR015500">
    <property type="entry name" value="Peptidase_S8_subtilisin-rel"/>
</dbReference>
<feature type="active site" description="Charge relay system" evidence="6">
    <location>
        <position position="182"/>
    </location>
</feature>
<dbReference type="InterPro" id="IPR023828">
    <property type="entry name" value="Peptidase_S8_Ser-AS"/>
</dbReference>
<dbReference type="PROSITE" id="PS51892">
    <property type="entry name" value="SUBTILASE"/>
    <property type="match status" value="1"/>
</dbReference>
<evidence type="ECO:0000256" key="5">
    <source>
        <dbReference type="ARBA" id="ARBA00022825"/>
    </source>
</evidence>
<organism evidence="9 10">
    <name type="scientific">Paenibacillus lacisoli</name>
    <dbReference type="NCBI Taxonomy" id="3064525"/>
    <lineage>
        <taxon>Bacteria</taxon>
        <taxon>Bacillati</taxon>
        <taxon>Bacillota</taxon>
        <taxon>Bacilli</taxon>
        <taxon>Bacillales</taxon>
        <taxon>Paenibacillaceae</taxon>
        <taxon>Paenibacillus</taxon>
    </lineage>
</organism>
<dbReference type="InterPro" id="IPR000209">
    <property type="entry name" value="Peptidase_S8/S53_dom"/>
</dbReference>
<keyword evidence="3" id="KW-0479">Metal-binding</keyword>
<name>A0ABT9C791_9BACL</name>
<dbReference type="Gene3D" id="3.40.50.200">
    <property type="entry name" value="Peptidase S8/S53 domain"/>
    <property type="match status" value="1"/>
</dbReference>
<feature type="active site" description="Charge relay system" evidence="6">
    <location>
        <position position="336"/>
    </location>
</feature>
<gene>
    <name evidence="9" type="ORF">Q5741_01740</name>
</gene>
<evidence type="ECO:0000256" key="6">
    <source>
        <dbReference type="PROSITE-ProRule" id="PRU01240"/>
    </source>
</evidence>
<evidence type="ECO:0000259" key="8">
    <source>
        <dbReference type="Pfam" id="PF00082"/>
    </source>
</evidence>
<dbReference type="InterPro" id="IPR050131">
    <property type="entry name" value="Peptidase_S8_subtilisin-like"/>
</dbReference>
<dbReference type="RefSeq" id="WP_305022317.1">
    <property type="nucleotide sequence ID" value="NZ_JAUQTB010000001.1"/>
</dbReference>
<protein>
    <submittedName>
        <fullName evidence="9">S8 family peptidase</fullName>
    </submittedName>
</protein>
<feature type="active site" description="Charge relay system" evidence="6">
    <location>
        <position position="152"/>
    </location>
</feature>
<sequence>MNKPEQLLCRLSRPCPTRHRQRWILCLRHARAYQRCLHHLHKNGIRPLKQIKHAHSIAFYGDGRRTKDFVLLRSHPEVIQLEKDLKIRAHAVTTDLTPAHSASPLIYPPAWSSLRISPAAENSSLPWGLNAIQAQKAWPVTKGSGIRIGIIDTGIGPHPQLKVSGGINTITPGGPILDDNGHGTHVAGIAAATLGRRMSGTAPRARLYAVKALDQNGVGYISDIIEGVEWCINNRIQIINMSLGTRGNSRLLQRSLQRAYAKGIVLVASAGNSGTALQGIDYPARYPQVMAIAASDIRSRIADFSSRGAGIDLTAPGVNIYSTLPHGRYGYESGTSMSSPFVSGTAALLLAQKRSRTPAAVRRLLTSTTRKLKGYSQIAQGKGLIQADRAVMKNAR</sequence>
<evidence type="ECO:0000256" key="1">
    <source>
        <dbReference type="ARBA" id="ARBA00011073"/>
    </source>
</evidence>
<feature type="domain" description="Peptidase S8/S53" evidence="8">
    <location>
        <begin position="143"/>
        <end position="374"/>
    </location>
</feature>
<evidence type="ECO:0000313" key="10">
    <source>
        <dbReference type="Proteomes" id="UP001240171"/>
    </source>
</evidence>
<comment type="caution">
    <text evidence="9">The sequence shown here is derived from an EMBL/GenBank/DDBJ whole genome shotgun (WGS) entry which is preliminary data.</text>
</comment>
<dbReference type="InterPro" id="IPR036852">
    <property type="entry name" value="Peptidase_S8/S53_dom_sf"/>
</dbReference>
<dbReference type="SUPFAM" id="SSF52743">
    <property type="entry name" value="Subtilisin-like"/>
    <property type="match status" value="1"/>
</dbReference>
<keyword evidence="4 6" id="KW-0378">Hydrolase</keyword>
<dbReference type="PROSITE" id="PS00136">
    <property type="entry name" value="SUBTILASE_ASP"/>
    <property type="match status" value="1"/>
</dbReference>
<dbReference type="EMBL" id="JAUQTB010000001">
    <property type="protein sequence ID" value="MDO7905134.1"/>
    <property type="molecule type" value="Genomic_DNA"/>
</dbReference>
<proteinExistence type="inferred from homology"/>
<keyword evidence="10" id="KW-1185">Reference proteome</keyword>
<dbReference type="Pfam" id="PF00082">
    <property type="entry name" value="Peptidase_S8"/>
    <property type="match status" value="1"/>
</dbReference>
<dbReference type="PRINTS" id="PR00723">
    <property type="entry name" value="SUBTILISIN"/>
</dbReference>
<evidence type="ECO:0000256" key="4">
    <source>
        <dbReference type="ARBA" id="ARBA00022801"/>
    </source>
</evidence>
<dbReference type="PANTHER" id="PTHR43806:SF11">
    <property type="entry name" value="CEREVISIN-RELATED"/>
    <property type="match status" value="1"/>
</dbReference>
<keyword evidence="2 6" id="KW-0645">Protease</keyword>
<comment type="similarity">
    <text evidence="1 6 7">Belongs to the peptidase S8 family.</text>
</comment>
<evidence type="ECO:0000256" key="2">
    <source>
        <dbReference type="ARBA" id="ARBA00022670"/>
    </source>
</evidence>
<evidence type="ECO:0000256" key="7">
    <source>
        <dbReference type="RuleBase" id="RU003355"/>
    </source>
</evidence>
<dbReference type="InterPro" id="IPR023827">
    <property type="entry name" value="Peptidase_S8_Asp-AS"/>
</dbReference>
<dbReference type="Proteomes" id="UP001240171">
    <property type="component" value="Unassembled WGS sequence"/>
</dbReference>
<dbReference type="InterPro" id="IPR034202">
    <property type="entry name" value="Subtilisin_Carlsberg-like"/>
</dbReference>
<dbReference type="PROSITE" id="PS00137">
    <property type="entry name" value="SUBTILASE_HIS"/>
    <property type="match status" value="1"/>
</dbReference>
<accession>A0ABT9C791</accession>
<dbReference type="PANTHER" id="PTHR43806">
    <property type="entry name" value="PEPTIDASE S8"/>
    <property type="match status" value="1"/>
</dbReference>
<dbReference type="InterPro" id="IPR022398">
    <property type="entry name" value="Peptidase_S8_His-AS"/>
</dbReference>
<dbReference type="CDD" id="cd07477">
    <property type="entry name" value="Peptidases_S8_Subtilisin_subset"/>
    <property type="match status" value="1"/>
</dbReference>
<reference evidence="9 10" key="1">
    <citation type="submission" date="2023-07" db="EMBL/GenBank/DDBJ databases">
        <title>Paenibacillus sp. JX-17 nov. isolated from soil.</title>
        <authorList>
            <person name="Wan Y."/>
            <person name="Liu B."/>
        </authorList>
    </citation>
    <scope>NUCLEOTIDE SEQUENCE [LARGE SCALE GENOMIC DNA]</scope>
    <source>
        <strain evidence="9 10">JX-17</strain>
    </source>
</reference>
<keyword evidence="5 6" id="KW-0720">Serine protease</keyword>